<evidence type="ECO:0000256" key="1">
    <source>
        <dbReference type="SAM" id="Phobius"/>
    </source>
</evidence>
<sequence length="262" mass="29863">MHRYRVEVASYWAKWHLGVSLISSLGMIFLTGLLVAVWNAAILGIGPTINDWGDFSFVLDIRINSWRVDPDYYRRLVTYPLTPVTLDHMPWAHLFGFITFGTCLITAMMSILHFEPIVSHDPNRYIRIEPVRLSPAIEVYFENDRGRDQKCVIDVMFTAPGPASAQVIREKCKAISLHCQTELQRLVDNAVWQIRIPQLRRKLAQIAVEYVPRDAIHDLQIRSIKMHDVIRPMTMQKQLDELPVEAVAVAPVAPVPAVAGNE</sequence>
<dbReference type="AlphaFoldDB" id="A0A9J7AWW4"/>
<keyword evidence="1" id="KW-0812">Transmembrane</keyword>
<protein>
    <submittedName>
        <fullName evidence="2">Uncharacterized protein</fullName>
    </submittedName>
</protein>
<dbReference type="KEGG" id="naci:NUH88_08795"/>
<feature type="transmembrane region" description="Helical" evidence="1">
    <location>
        <begin position="21"/>
        <end position="45"/>
    </location>
</feature>
<evidence type="ECO:0000313" key="2">
    <source>
        <dbReference type="EMBL" id="UUX51784.1"/>
    </source>
</evidence>
<name>A0A9J7AWW4_9PROT</name>
<reference evidence="2" key="1">
    <citation type="submission" date="2022-08" db="EMBL/GenBank/DDBJ databases">
        <title>Nisaea acidiphila sp. nov., isolated from a marine algal debris and emended description of the genus Nisaea Urios et al. 2008.</title>
        <authorList>
            <person name="Kwon K."/>
        </authorList>
    </citation>
    <scope>NUCLEOTIDE SEQUENCE</scope>
    <source>
        <strain evidence="2">MEBiC11861</strain>
    </source>
</reference>
<organism evidence="2 3">
    <name type="scientific">Nisaea acidiphila</name>
    <dbReference type="NCBI Taxonomy" id="1862145"/>
    <lineage>
        <taxon>Bacteria</taxon>
        <taxon>Pseudomonadati</taxon>
        <taxon>Pseudomonadota</taxon>
        <taxon>Alphaproteobacteria</taxon>
        <taxon>Rhodospirillales</taxon>
        <taxon>Thalassobaculaceae</taxon>
        <taxon>Nisaea</taxon>
    </lineage>
</organism>
<proteinExistence type="predicted"/>
<accession>A0A9J7AWW4</accession>
<keyword evidence="1" id="KW-1133">Transmembrane helix</keyword>
<dbReference type="Proteomes" id="UP001060336">
    <property type="component" value="Chromosome"/>
</dbReference>
<gene>
    <name evidence="2" type="ORF">NUH88_08795</name>
</gene>
<dbReference type="EMBL" id="CP102480">
    <property type="protein sequence ID" value="UUX51784.1"/>
    <property type="molecule type" value="Genomic_DNA"/>
</dbReference>
<dbReference type="RefSeq" id="WP_257771474.1">
    <property type="nucleotide sequence ID" value="NZ_CP102480.1"/>
</dbReference>
<keyword evidence="1" id="KW-0472">Membrane</keyword>
<feature type="transmembrane region" description="Helical" evidence="1">
    <location>
        <begin position="91"/>
        <end position="114"/>
    </location>
</feature>
<keyword evidence="3" id="KW-1185">Reference proteome</keyword>
<evidence type="ECO:0000313" key="3">
    <source>
        <dbReference type="Proteomes" id="UP001060336"/>
    </source>
</evidence>